<dbReference type="GO" id="GO:0007623">
    <property type="term" value="P:circadian rhythm"/>
    <property type="evidence" value="ECO:0007669"/>
    <property type="project" value="InterPro"/>
</dbReference>
<sequence length="737" mass="82237">MFNWNDEELTDIIWDAAGESDDHIVPYPEASEEYSKNQWSQEANNSKFNEHKAPGAKVDIHGRKVDGNLNFDSSEGPSAIGFGIDSWPNLSLSTVAKADQDSLDTSVSNNLTEITKFDSSGGAETVQLDKETEIFQKVKEQGDFVDYGWANIGSFDDLDRIFSNDDPIFGTVSLSNADELWSSSKDATNSPGKSFPIYAGSPSLGLGPLKNTSENSEIKSECVQDDDHTYTLDYGKLNDPASHGLQNACAVLDHVKYLENDLTIMGKNTAVNSQRTVENVAAPNELADKVYKQKKPLKRQKRFEEQSELTLYQDLYGNWSSAQSLSGQFKSQFAPTMVPSSPSVLSQPRPLQGPESLQYQQISNPLVAPSAYGTVTNPYSAMPVLSHIQSGEFKQQSMLSGYEVSSGNANPVNKLADLLVKPQTMTPQEKIEKLRKRQQMQAMLAIQKQQQQFGHQVSCSDQSITQKCSQENQIQHVEGADLEVEDLSTLPAFDPNSPVEHDDSNTISLAVNDYSAEDTVLYRLQDIISKLDARIRLCLRDSLFRLAQSAMQRHYASDTGSTNNSSRDEKVVTKEETRGHNRNAMSEVETETNPIDRAVAHLLFHRPLELSGKHPDTPESPASTKLPNEQKLGMAKLSMGCLPEALNSKQIFFHQGSKDPYHWLIPSLSVNVKAQFALTPQIIHQTMGLQMRDPRMWKPLNEQIKSYALKNFIRVIPSFISSMIISCLYLQYARIYW</sequence>
<dbReference type="PANTHER" id="PTHR33334:SF5">
    <property type="entry name" value="PROTEIN LNK2"/>
    <property type="match status" value="1"/>
</dbReference>
<name>A0A6A6NCW8_HEVBR</name>
<dbReference type="Proteomes" id="UP000467840">
    <property type="component" value="Chromosome 11"/>
</dbReference>
<dbReference type="GO" id="GO:0006355">
    <property type="term" value="P:regulation of DNA-templated transcription"/>
    <property type="evidence" value="ECO:0007669"/>
    <property type="project" value="InterPro"/>
</dbReference>
<feature type="region of interest" description="Disordered" evidence="1">
    <location>
        <begin position="553"/>
        <end position="592"/>
    </location>
</feature>
<reference evidence="2 3" key="1">
    <citation type="journal article" date="2020" name="Mol. Plant">
        <title>The Chromosome-Based Rubber Tree Genome Provides New Insights into Spurge Genome Evolution and Rubber Biosynthesis.</title>
        <authorList>
            <person name="Liu J."/>
            <person name="Shi C."/>
            <person name="Shi C.C."/>
            <person name="Li W."/>
            <person name="Zhang Q.J."/>
            <person name="Zhang Y."/>
            <person name="Li K."/>
            <person name="Lu H.F."/>
            <person name="Shi C."/>
            <person name="Zhu S.T."/>
            <person name="Xiao Z.Y."/>
            <person name="Nan H."/>
            <person name="Yue Y."/>
            <person name="Zhu X.G."/>
            <person name="Wu Y."/>
            <person name="Hong X.N."/>
            <person name="Fan G.Y."/>
            <person name="Tong Y."/>
            <person name="Zhang D."/>
            <person name="Mao C.L."/>
            <person name="Liu Y.L."/>
            <person name="Hao S.J."/>
            <person name="Liu W.Q."/>
            <person name="Lv M.Q."/>
            <person name="Zhang H.B."/>
            <person name="Liu Y."/>
            <person name="Hu-Tang G.R."/>
            <person name="Wang J.P."/>
            <person name="Wang J.H."/>
            <person name="Sun Y.H."/>
            <person name="Ni S.B."/>
            <person name="Chen W.B."/>
            <person name="Zhang X.C."/>
            <person name="Jiao Y.N."/>
            <person name="Eichler E.E."/>
            <person name="Li G.H."/>
            <person name="Liu X."/>
            <person name="Gao L.Z."/>
        </authorList>
    </citation>
    <scope>NUCLEOTIDE SEQUENCE [LARGE SCALE GENOMIC DNA]</scope>
    <source>
        <strain evidence="3">cv. GT1</strain>
        <tissue evidence="2">Leaf</tissue>
    </source>
</reference>
<comment type="caution">
    <text evidence="2">The sequence shown here is derived from an EMBL/GenBank/DDBJ whole genome shotgun (WGS) entry which is preliminary data.</text>
</comment>
<keyword evidence="3" id="KW-1185">Reference proteome</keyword>
<gene>
    <name evidence="2" type="ORF">GH714_017273</name>
</gene>
<evidence type="ECO:0000256" key="1">
    <source>
        <dbReference type="SAM" id="MobiDB-lite"/>
    </source>
</evidence>
<feature type="compositionally biased region" description="Basic and acidic residues" evidence="1">
    <location>
        <begin position="566"/>
        <end position="579"/>
    </location>
</feature>
<dbReference type="PANTHER" id="PTHR33334">
    <property type="entry name" value="PROTEIN LNK1"/>
    <property type="match status" value="1"/>
</dbReference>
<accession>A0A6A6NCW8</accession>
<dbReference type="AlphaFoldDB" id="A0A6A6NCW8"/>
<evidence type="ECO:0000313" key="2">
    <source>
        <dbReference type="EMBL" id="KAF2322483.1"/>
    </source>
</evidence>
<dbReference type="InterPro" id="IPR039928">
    <property type="entry name" value="LNK"/>
</dbReference>
<dbReference type="EMBL" id="JAAGAX010000002">
    <property type="protein sequence ID" value="KAF2322483.1"/>
    <property type="molecule type" value="Genomic_DNA"/>
</dbReference>
<organism evidence="2 3">
    <name type="scientific">Hevea brasiliensis</name>
    <name type="common">Para rubber tree</name>
    <name type="synonym">Siphonia brasiliensis</name>
    <dbReference type="NCBI Taxonomy" id="3981"/>
    <lineage>
        <taxon>Eukaryota</taxon>
        <taxon>Viridiplantae</taxon>
        <taxon>Streptophyta</taxon>
        <taxon>Embryophyta</taxon>
        <taxon>Tracheophyta</taxon>
        <taxon>Spermatophyta</taxon>
        <taxon>Magnoliopsida</taxon>
        <taxon>eudicotyledons</taxon>
        <taxon>Gunneridae</taxon>
        <taxon>Pentapetalae</taxon>
        <taxon>rosids</taxon>
        <taxon>fabids</taxon>
        <taxon>Malpighiales</taxon>
        <taxon>Euphorbiaceae</taxon>
        <taxon>Crotonoideae</taxon>
        <taxon>Micrandreae</taxon>
        <taxon>Hevea</taxon>
    </lineage>
</organism>
<evidence type="ECO:0008006" key="4">
    <source>
        <dbReference type="Google" id="ProtNLM"/>
    </source>
</evidence>
<protein>
    <recommendedName>
        <fullName evidence="4">Protein LNK2</fullName>
    </recommendedName>
</protein>
<evidence type="ECO:0000313" key="3">
    <source>
        <dbReference type="Proteomes" id="UP000467840"/>
    </source>
</evidence>
<proteinExistence type="predicted"/>